<proteinExistence type="predicted"/>
<reference evidence="3 4" key="2">
    <citation type="journal article" date="2010" name="Stand. Genomic Sci.">
        <title>Complete genome sequence of Nakamurella multipartita type strain (Y-104).</title>
        <authorList>
            <person name="Tice H."/>
            <person name="Mayilraj S."/>
            <person name="Sims D."/>
            <person name="Lapidus A."/>
            <person name="Nolan M."/>
            <person name="Lucas S."/>
            <person name="Glavina Del Rio T."/>
            <person name="Copeland A."/>
            <person name="Cheng J.F."/>
            <person name="Meincke L."/>
            <person name="Bruce D."/>
            <person name="Goodwin L."/>
            <person name="Pitluck S."/>
            <person name="Ivanova N."/>
            <person name="Mavromatis K."/>
            <person name="Ovchinnikova G."/>
            <person name="Pati A."/>
            <person name="Chen A."/>
            <person name="Palaniappan K."/>
            <person name="Land M."/>
            <person name="Hauser L."/>
            <person name="Chang Y.J."/>
            <person name="Jeffries C.D."/>
            <person name="Detter J.C."/>
            <person name="Brettin T."/>
            <person name="Rohde M."/>
            <person name="Goker M."/>
            <person name="Bristow J."/>
            <person name="Eisen J.A."/>
            <person name="Markowitz V."/>
            <person name="Hugenholtz P."/>
            <person name="Kyrpides N.C."/>
            <person name="Klenk H.P."/>
            <person name="Chen F."/>
        </authorList>
    </citation>
    <scope>NUCLEOTIDE SEQUENCE [LARGE SCALE GENOMIC DNA]</scope>
    <source>
        <strain evidence="4">ATCC 700099 / DSM 44233 / CIP 104796 / JCM 9543 / NBRC 105858 / Y-104</strain>
    </source>
</reference>
<accession>C8X976</accession>
<dbReference type="PANTHER" id="PTHR35007:SF4">
    <property type="entry name" value="CONSERVED TRANSMEMBRANE PROTEIN-RELATED"/>
    <property type="match status" value="1"/>
</dbReference>
<feature type="signal peptide" evidence="2">
    <location>
        <begin position="1"/>
        <end position="25"/>
    </location>
</feature>
<dbReference type="AlphaFoldDB" id="C8X976"/>
<dbReference type="STRING" id="479431.Namu_0730"/>
<gene>
    <name evidence="3" type="ordered locus">Namu_0730</name>
</gene>
<dbReference type="EMBL" id="CP001737">
    <property type="protein sequence ID" value="ACV77144.1"/>
    <property type="molecule type" value="Genomic_DNA"/>
</dbReference>
<dbReference type="eggNOG" id="COG4965">
    <property type="taxonomic scope" value="Bacteria"/>
</dbReference>
<keyword evidence="1" id="KW-1133">Transmembrane helix</keyword>
<feature type="transmembrane region" description="Helical" evidence="1">
    <location>
        <begin position="245"/>
        <end position="265"/>
    </location>
</feature>
<sequence precursor="true">MGLGAPAGCLVLAVALAAWPTPARTAPPGPTAGRPRWAWSARPSAVAGLITAGAAALGPMAAATVVAGPSGLLAAAMLASTVALLASRMLDRRRRRRGMPEILRGLRALGRELRSGADPLTAARGAAAAATGAGGLLLDSLVVLMRTVDESPARAARSPDDPAGVLAFLSSGWLLSRRHGVAFGRVVTAVADELSDQLAADQTRTAQLAGPRMSGYVMAALPLMGVVLGAGMGVDPVAVLLGSPLGNLLLVIGVALLCAGLLWSARIVGR</sequence>
<organism evidence="3 4">
    <name type="scientific">Nakamurella multipartita (strain ATCC 700099 / DSM 44233 / CIP 104796 / JCM 9543 / NBRC 105858 / Y-104)</name>
    <name type="common">Microsphaera multipartita</name>
    <dbReference type="NCBI Taxonomy" id="479431"/>
    <lineage>
        <taxon>Bacteria</taxon>
        <taxon>Bacillati</taxon>
        <taxon>Actinomycetota</taxon>
        <taxon>Actinomycetes</taxon>
        <taxon>Nakamurellales</taxon>
        <taxon>Nakamurellaceae</taxon>
        <taxon>Nakamurella</taxon>
    </lineage>
</organism>
<evidence type="ECO:0000256" key="2">
    <source>
        <dbReference type="SAM" id="SignalP"/>
    </source>
</evidence>
<reference evidence="4" key="1">
    <citation type="submission" date="2009-09" db="EMBL/GenBank/DDBJ databases">
        <title>The complete genome of Nakamurella multipartita DSM 44233.</title>
        <authorList>
            <consortium name="US DOE Joint Genome Institute (JGI-PGF)"/>
            <person name="Lucas S."/>
            <person name="Copeland A."/>
            <person name="Lapidus A."/>
            <person name="Glavina del Rio T."/>
            <person name="Dalin E."/>
            <person name="Tice H."/>
            <person name="Bruce D."/>
            <person name="Goodwin L."/>
            <person name="Pitluck S."/>
            <person name="Kyrpides N."/>
            <person name="Mavromatis K."/>
            <person name="Ivanova N."/>
            <person name="Ovchinnikova G."/>
            <person name="Sims D."/>
            <person name="Meincke L."/>
            <person name="Brettin T."/>
            <person name="Detter J.C."/>
            <person name="Han C."/>
            <person name="Larimer F."/>
            <person name="Land M."/>
            <person name="Hauser L."/>
            <person name="Markowitz V."/>
            <person name="Cheng J.-F."/>
            <person name="Hugenholtz P."/>
            <person name="Woyke T."/>
            <person name="Wu D."/>
            <person name="Klenk H.-P."/>
            <person name="Eisen J.A."/>
        </authorList>
    </citation>
    <scope>NUCLEOTIDE SEQUENCE [LARGE SCALE GENOMIC DNA]</scope>
    <source>
        <strain evidence="4">ATCC 700099 / DSM 44233 / CIP 104796 / JCM 9543 / NBRC 105858 / Y-104</strain>
    </source>
</reference>
<keyword evidence="1" id="KW-0472">Membrane</keyword>
<dbReference type="KEGG" id="nml:Namu_0730"/>
<evidence type="ECO:0000256" key="1">
    <source>
        <dbReference type="SAM" id="Phobius"/>
    </source>
</evidence>
<dbReference type="Proteomes" id="UP000002218">
    <property type="component" value="Chromosome"/>
</dbReference>
<keyword evidence="1" id="KW-0812">Transmembrane</keyword>
<dbReference type="InParanoid" id="C8X976"/>
<protein>
    <submittedName>
        <fullName evidence="3">Flp pilus assembly protein TadB-like protein</fullName>
    </submittedName>
</protein>
<keyword evidence="2" id="KW-0732">Signal</keyword>
<dbReference type="PANTHER" id="PTHR35007">
    <property type="entry name" value="INTEGRAL MEMBRANE PROTEIN-RELATED"/>
    <property type="match status" value="1"/>
</dbReference>
<evidence type="ECO:0000313" key="4">
    <source>
        <dbReference type="Proteomes" id="UP000002218"/>
    </source>
</evidence>
<dbReference type="HOGENOM" id="CLU_065779_1_0_11"/>
<keyword evidence="4" id="KW-1185">Reference proteome</keyword>
<feature type="chain" id="PRO_5002994339" evidence="2">
    <location>
        <begin position="26"/>
        <end position="270"/>
    </location>
</feature>
<name>C8X976_NAKMY</name>
<feature type="transmembrane region" description="Helical" evidence="1">
    <location>
        <begin position="213"/>
        <end position="233"/>
    </location>
</feature>
<evidence type="ECO:0000313" key="3">
    <source>
        <dbReference type="EMBL" id="ACV77144.1"/>
    </source>
</evidence>
<feature type="transmembrane region" description="Helical" evidence="1">
    <location>
        <begin position="66"/>
        <end position="87"/>
    </location>
</feature>